<reference evidence="1 2" key="1">
    <citation type="submission" date="2024-05" db="EMBL/GenBank/DDBJ databases">
        <title>Genome sequencing and assembly of Indian major carp, Cirrhinus mrigala (Hamilton, 1822).</title>
        <authorList>
            <person name="Mohindra V."/>
            <person name="Chowdhury L.M."/>
            <person name="Lal K."/>
            <person name="Jena J.K."/>
        </authorList>
    </citation>
    <scope>NUCLEOTIDE SEQUENCE [LARGE SCALE GENOMIC DNA]</scope>
    <source>
        <strain evidence="1">CM1030</strain>
        <tissue evidence="1">Blood</tissue>
    </source>
</reference>
<protein>
    <submittedName>
        <fullName evidence="1">Uncharacterized protein</fullName>
    </submittedName>
</protein>
<comment type="caution">
    <text evidence="1">The sequence shown here is derived from an EMBL/GenBank/DDBJ whole genome shotgun (WGS) entry which is preliminary data.</text>
</comment>
<evidence type="ECO:0000313" key="1">
    <source>
        <dbReference type="EMBL" id="KAL0158007.1"/>
    </source>
</evidence>
<gene>
    <name evidence="1" type="ORF">M9458_046083</name>
</gene>
<feature type="non-terminal residue" evidence="1">
    <location>
        <position position="51"/>
    </location>
</feature>
<sequence length="51" mass="5803">PRHCAGPLPECSSYRGLWEALWAHLVLHQYRQEGMGQMDKGGTHWPAETNV</sequence>
<accession>A0ABD0N9S7</accession>
<dbReference type="Proteomes" id="UP001529510">
    <property type="component" value="Unassembled WGS sequence"/>
</dbReference>
<proteinExistence type="predicted"/>
<name>A0ABD0N9S7_CIRMR</name>
<feature type="non-terminal residue" evidence="1">
    <location>
        <position position="1"/>
    </location>
</feature>
<dbReference type="AlphaFoldDB" id="A0ABD0N9S7"/>
<evidence type="ECO:0000313" key="2">
    <source>
        <dbReference type="Proteomes" id="UP001529510"/>
    </source>
</evidence>
<keyword evidence="2" id="KW-1185">Reference proteome</keyword>
<organism evidence="1 2">
    <name type="scientific">Cirrhinus mrigala</name>
    <name type="common">Mrigala</name>
    <dbReference type="NCBI Taxonomy" id="683832"/>
    <lineage>
        <taxon>Eukaryota</taxon>
        <taxon>Metazoa</taxon>
        <taxon>Chordata</taxon>
        <taxon>Craniata</taxon>
        <taxon>Vertebrata</taxon>
        <taxon>Euteleostomi</taxon>
        <taxon>Actinopterygii</taxon>
        <taxon>Neopterygii</taxon>
        <taxon>Teleostei</taxon>
        <taxon>Ostariophysi</taxon>
        <taxon>Cypriniformes</taxon>
        <taxon>Cyprinidae</taxon>
        <taxon>Labeoninae</taxon>
        <taxon>Labeonini</taxon>
        <taxon>Cirrhinus</taxon>
    </lineage>
</organism>
<dbReference type="EMBL" id="JAMKFB020000023">
    <property type="protein sequence ID" value="KAL0158007.1"/>
    <property type="molecule type" value="Genomic_DNA"/>
</dbReference>